<organism evidence="1 2">
    <name type="scientific">Triticum urartu</name>
    <name type="common">Red wild einkorn</name>
    <name type="synonym">Crithodium urartu</name>
    <dbReference type="NCBI Taxonomy" id="4572"/>
    <lineage>
        <taxon>Eukaryota</taxon>
        <taxon>Viridiplantae</taxon>
        <taxon>Streptophyta</taxon>
        <taxon>Embryophyta</taxon>
        <taxon>Tracheophyta</taxon>
        <taxon>Spermatophyta</taxon>
        <taxon>Magnoliopsida</taxon>
        <taxon>Liliopsida</taxon>
        <taxon>Poales</taxon>
        <taxon>Poaceae</taxon>
        <taxon>BOP clade</taxon>
        <taxon>Pooideae</taxon>
        <taxon>Triticodae</taxon>
        <taxon>Triticeae</taxon>
        <taxon>Triticinae</taxon>
        <taxon>Triticum</taxon>
    </lineage>
</organism>
<reference evidence="1" key="2">
    <citation type="submission" date="2018-03" db="EMBL/GenBank/DDBJ databases">
        <title>The Triticum urartu genome reveals the dynamic nature of wheat genome evolution.</title>
        <authorList>
            <person name="Ling H."/>
            <person name="Ma B."/>
            <person name="Shi X."/>
            <person name="Liu H."/>
            <person name="Dong L."/>
            <person name="Sun H."/>
            <person name="Cao Y."/>
            <person name="Gao Q."/>
            <person name="Zheng S."/>
            <person name="Li Y."/>
            <person name="Yu Y."/>
            <person name="Du H."/>
            <person name="Qi M."/>
            <person name="Li Y."/>
            <person name="Yu H."/>
            <person name="Cui Y."/>
            <person name="Wang N."/>
            <person name="Chen C."/>
            <person name="Wu H."/>
            <person name="Zhao Y."/>
            <person name="Zhang J."/>
            <person name="Li Y."/>
            <person name="Zhou W."/>
            <person name="Zhang B."/>
            <person name="Hu W."/>
            <person name="Eijk M."/>
            <person name="Tang J."/>
            <person name="Witsenboer H."/>
            <person name="Zhao S."/>
            <person name="Li Z."/>
            <person name="Zhang A."/>
            <person name="Wang D."/>
            <person name="Liang C."/>
        </authorList>
    </citation>
    <scope>NUCLEOTIDE SEQUENCE [LARGE SCALE GENOMIC DNA]</scope>
    <source>
        <strain evidence="1">cv. G1812</strain>
    </source>
</reference>
<dbReference type="Proteomes" id="UP000015106">
    <property type="component" value="Chromosome 2"/>
</dbReference>
<evidence type="ECO:0000313" key="1">
    <source>
        <dbReference type="EnsemblPlants" id="TuG1812G0200005562.01.T01.cds345229"/>
    </source>
</evidence>
<sequence>MMPPALVMYHVNNRVISLFFCEHVLARLSILLYSISTLYEHCMDGHCILQFTMYEHLHPLNVFTIVLVTMEMCCTIYHSEMCCTIYHSGIHR</sequence>
<dbReference type="EnsemblPlants" id="TuG1812G0200005562.01.T01">
    <property type="protein sequence ID" value="TuG1812G0200005562.01.T01.cds345229"/>
    <property type="gene ID" value="TuG1812G0200005562.01"/>
</dbReference>
<dbReference type="Gramene" id="TuG1812G0200005562.01.T01">
    <property type="protein sequence ID" value="TuG1812G0200005562.01.T01.cds345229"/>
    <property type="gene ID" value="TuG1812G0200005562.01"/>
</dbReference>
<reference evidence="2" key="1">
    <citation type="journal article" date="2013" name="Nature">
        <title>Draft genome of the wheat A-genome progenitor Triticum urartu.</title>
        <authorList>
            <person name="Ling H.Q."/>
            <person name="Zhao S."/>
            <person name="Liu D."/>
            <person name="Wang J."/>
            <person name="Sun H."/>
            <person name="Zhang C."/>
            <person name="Fan H."/>
            <person name="Li D."/>
            <person name="Dong L."/>
            <person name="Tao Y."/>
            <person name="Gao C."/>
            <person name="Wu H."/>
            <person name="Li Y."/>
            <person name="Cui Y."/>
            <person name="Guo X."/>
            <person name="Zheng S."/>
            <person name="Wang B."/>
            <person name="Yu K."/>
            <person name="Liang Q."/>
            <person name="Yang W."/>
            <person name="Lou X."/>
            <person name="Chen J."/>
            <person name="Feng M."/>
            <person name="Jian J."/>
            <person name="Zhang X."/>
            <person name="Luo G."/>
            <person name="Jiang Y."/>
            <person name="Liu J."/>
            <person name="Wang Z."/>
            <person name="Sha Y."/>
            <person name="Zhang B."/>
            <person name="Wu H."/>
            <person name="Tang D."/>
            <person name="Shen Q."/>
            <person name="Xue P."/>
            <person name="Zou S."/>
            <person name="Wang X."/>
            <person name="Liu X."/>
            <person name="Wang F."/>
            <person name="Yang Y."/>
            <person name="An X."/>
            <person name="Dong Z."/>
            <person name="Zhang K."/>
            <person name="Zhang X."/>
            <person name="Luo M.C."/>
            <person name="Dvorak J."/>
            <person name="Tong Y."/>
            <person name="Wang J."/>
            <person name="Yang H."/>
            <person name="Li Z."/>
            <person name="Wang D."/>
            <person name="Zhang A."/>
            <person name="Wang J."/>
        </authorList>
    </citation>
    <scope>NUCLEOTIDE SEQUENCE</scope>
    <source>
        <strain evidence="2">cv. G1812</strain>
    </source>
</reference>
<accession>A0A8R7PK36</accession>
<name>A0A8R7PK36_TRIUA</name>
<proteinExistence type="predicted"/>
<reference evidence="1" key="3">
    <citation type="submission" date="2022-06" db="UniProtKB">
        <authorList>
            <consortium name="EnsemblPlants"/>
        </authorList>
    </citation>
    <scope>IDENTIFICATION</scope>
</reference>
<evidence type="ECO:0000313" key="2">
    <source>
        <dbReference type="Proteomes" id="UP000015106"/>
    </source>
</evidence>
<dbReference type="AlphaFoldDB" id="A0A8R7PK36"/>
<keyword evidence="2" id="KW-1185">Reference proteome</keyword>
<protein>
    <submittedName>
        <fullName evidence="1">Uncharacterized protein</fullName>
    </submittedName>
</protein>